<reference evidence="2" key="1">
    <citation type="journal article" date="2020" name="Stud. Mycol.">
        <title>101 Dothideomycetes genomes: a test case for predicting lifestyles and emergence of pathogens.</title>
        <authorList>
            <person name="Haridas S."/>
            <person name="Albert R."/>
            <person name="Binder M."/>
            <person name="Bloem J."/>
            <person name="Labutti K."/>
            <person name="Salamov A."/>
            <person name="Andreopoulos B."/>
            <person name="Baker S."/>
            <person name="Barry K."/>
            <person name="Bills G."/>
            <person name="Bluhm B."/>
            <person name="Cannon C."/>
            <person name="Castanera R."/>
            <person name="Culley D."/>
            <person name="Daum C."/>
            <person name="Ezra D."/>
            <person name="Gonzalez J."/>
            <person name="Henrissat B."/>
            <person name="Kuo A."/>
            <person name="Liang C."/>
            <person name="Lipzen A."/>
            <person name="Lutzoni F."/>
            <person name="Magnuson J."/>
            <person name="Mondo S."/>
            <person name="Nolan M."/>
            <person name="Ohm R."/>
            <person name="Pangilinan J."/>
            <person name="Park H.-J."/>
            <person name="Ramirez L."/>
            <person name="Alfaro M."/>
            <person name="Sun H."/>
            <person name="Tritt A."/>
            <person name="Yoshinaga Y."/>
            <person name="Zwiers L.-H."/>
            <person name="Turgeon B."/>
            <person name="Goodwin S."/>
            <person name="Spatafora J."/>
            <person name="Crous P."/>
            <person name="Grigoriev I."/>
        </authorList>
    </citation>
    <scope>NUCLEOTIDE SEQUENCE</scope>
    <source>
        <strain evidence="2">CBS 119925</strain>
    </source>
</reference>
<name>A0A6A6VL97_9PLEO</name>
<gene>
    <name evidence="2" type="ORF">M011DRAFT_187827</name>
</gene>
<dbReference type="EMBL" id="MU006563">
    <property type="protein sequence ID" value="KAF2750923.1"/>
    <property type="molecule type" value="Genomic_DNA"/>
</dbReference>
<evidence type="ECO:0000313" key="2">
    <source>
        <dbReference type="EMBL" id="KAF2750923.1"/>
    </source>
</evidence>
<feature type="compositionally biased region" description="Low complexity" evidence="1">
    <location>
        <begin position="117"/>
        <end position="127"/>
    </location>
</feature>
<evidence type="ECO:0000256" key="1">
    <source>
        <dbReference type="SAM" id="MobiDB-lite"/>
    </source>
</evidence>
<organism evidence="2 3">
    <name type="scientific">Sporormia fimetaria CBS 119925</name>
    <dbReference type="NCBI Taxonomy" id="1340428"/>
    <lineage>
        <taxon>Eukaryota</taxon>
        <taxon>Fungi</taxon>
        <taxon>Dikarya</taxon>
        <taxon>Ascomycota</taxon>
        <taxon>Pezizomycotina</taxon>
        <taxon>Dothideomycetes</taxon>
        <taxon>Pleosporomycetidae</taxon>
        <taxon>Pleosporales</taxon>
        <taxon>Sporormiaceae</taxon>
        <taxon>Sporormia</taxon>
    </lineage>
</organism>
<dbReference type="Proteomes" id="UP000799440">
    <property type="component" value="Unassembled WGS sequence"/>
</dbReference>
<feature type="region of interest" description="Disordered" evidence="1">
    <location>
        <begin position="1"/>
        <end position="72"/>
    </location>
</feature>
<protein>
    <submittedName>
        <fullName evidence="2">Uncharacterized protein</fullName>
    </submittedName>
</protein>
<accession>A0A6A6VL97</accession>
<sequence length="148" mass="16023">MQKRRMLHEMMLTGGSEPWQHLKLTRTREGRRGTYTPRAPGSSLGTLDSSDPRTTTPPPCPPTSSLARSPSRSVFCPEAHLQLILSILFYPPHCHANPPPSHASCDPRRAAPPSLIPRVPSVSQPSRPSTPPLLARCLLPAVDSSPGA</sequence>
<feature type="region of interest" description="Disordered" evidence="1">
    <location>
        <begin position="98"/>
        <end position="133"/>
    </location>
</feature>
<evidence type="ECO:0000313" key="3">
    <source>
        <dbReference type="Proteomes" id="UP000799440"/>
    </source>
</evidence>
<keyword evidence="3" id="KW-1185">Reference proteome</keyword>
<dbReference type="AlphaFoldDB" id="A0A6A6VL97"/>
<proteinExistence type="predicted"/>